<dbReference type="EMBL" id="KZ613856">
    <property type="protein sequence ID" value="PMD54966.1"/>
    <property type="molecule type" value="Genomic_DNA"/>
</dbReference>
<feature type="region of interest" description="Disordered" evidence="1">
    <location>
        <begin position="1"/>
        <end position="44"/>
    </location>
</feature>
<evidence type="ECO:0000256" key="1">
    <source>
        <dbReference type="SAM" id="MobiDB-lite"/>
    </source>
</evidence>
<dbReference type="OrthoDB" id="10466284at2759"/>
<dbReference type="InParanoid" id="A0A2J6SW19"/>
<dbReference type="GeneID" id="36595315"/>
<accession>A0A2J6SW19</accession>
<organism evidence="2 3">
    <name type="scientific">Hyaloscypha bicolor E</name>
    <dbReference type="NCBI Taxonomy" id="1095630"/>
    <lineage>
        <taxon>Eukaryota</taxon>
        <taxon>Fungi</taxon>
        <taxon>Dikarya</taxon>
        <taxon>Ascomycota</taxon>
        <taxon>Pezizomycotina</taxon>
        <taxon>Leotiomycetes</taxon>
        <taxon>Helotiales</taxon>
        <taxon>Hyaloscyphaceae</taxon>
        <taxon>Hyaloscypha</taxon>
        <taxon>Hyaloscypha bicolor</taxon>
    </lineage>
</organism>
<evidence type="ECO:0000313" key="3">
    <source>
        <dbReference type="Proteomes" id="UP000235371"/>
    </source>
</evidence>
<keyword evidence="3" id="KW-1185">Reference proteome</keyword>
<gene>
    <name evidence="2" type="ORF">K444DRAFT_666903</name>
</gene>
<protein>
    <submittedName>
        <fullName evidence="2">Uncharacterized protein</fullName>
    </submittedName>
</protein>
<dbReference type="Proteomes" id="UP000235371">
    <property type="component" value="Unassembled WGS sequence"/>
</dbReference>
<feature type="region of interest" description="Disordered" evidence="1">
    <location>
        <begin position="146"/>
        <end position="215"/>
    </location>
</feature>
<sequence>MADKTPSQQRGKEFGELTGPPNQRVTSAGPLGMSHTPAPSATLRTPATGIAGYIQHLGSLMRAPPPESRPIPSLRPFNSPSVSVPPLRRMAPQRGTSSQLARAEPLMSPPPAGVRRSGINGRTFVTQQKDHLWPLYLGRPREVQDQMLEDLRPRPRPRDTAFLPPLTRTSSSSSVKSLDESSLSEIEFTEAGEVQSVARNPLHVQNEGRASQGSR</sequence>
<feature type="compositionally biased region" description="Low complexity" evidence="1">
    <location>
        <begin position="170"/>
        <end position="185"/>
    </location>
</feature>
<proteinExistence type="predicted"/>
<reference evidence="2 3" key="1">
    <citation type="submission" date="2016-04" db="EMBL/GenBank/DDBJ databases">
        <title>A degradative enzymes factory behind the ericoid mycorrhizal symbiosis.</title>
        <authorList>
            <consortium name="DOE Joint Genome Institute"/>
            <person name="Martino E."/>
            <person name="Morin E."/>
            <person name="Grelet G."/>
            <person name="Kuo A."/>
            <person name="Kohler A."/>
            <person name="Daghino S."/>
            <person name="Barry K."/>
            <person name="Choi C."/>
            <person name="Cichocki N."/>
            <person name="Clum A."/>
            <person name="Copeland A."/>
            <person name="Hainaut M."/>
            <person name="Haridas S."/>
            <person name="Labutti K."/>
            <person name="Lindquist E."/>
            <person name="Lipzen A."/>
            <person name="Khouja H.-R."/>
            <person name="Murat C."/>
            <person name="Ohm R."/>
            <person name="Olson A."/>
            <person name="Spatafora J."/>
            <person name="Veneault-Fourrey C."/>
            <person name="Henrissat B."/>
            <person name="Grigoriev I."/>
            <person name="Martin F."/>
            <person name="Perotto S."/>
        </authorList>
    </citation>
    <scope>NUCLEOTIDE SEQUENCE [LARGE SCALE GENOMIC DNA]</scope>
    <source>
        <strain evidence="2 3">E</strain>
    </source>
</reference>
<name>A0A2J6SW19_9HELO</name>
<feature type="compositionally biased region" description="Basic and acidic residues" evidence="1">
    <location>
        <begin position="146"/>
        <end position="159"/>
    </location>
</feature>
<feature type="region of interest" description="Disordered" evidence="1">
    <location>
        <begin position="61"/>
        <end position="118"/>
    </location>
</feature>
<evidence type="ECO:0000313" key="2">
    <source>
        <dbReference type="EMBL" id="PMD54966.1"/>
    </source>
</evidence>
<dbReference type="AlphaFoldDB" id="A0A2J6SW19"/>
<dbReference type="RefSeq" id="XP_024731870.1">
    <property type="nucleotide sequence ID" value="XM_024887239.1"/>
</dbReference>